<dbReference type="InterPro" id="IPR008387">
    <property type="entry name" value="ATP_synth_f6_mt"/>
</dbReference>
<reference evidence="11" key="1">
    <citation type="journal article" date="2023" name="G3 (Bethesda)">
        <title>A reference genome for the long-term kleptoplast-retaining sea slug Elysia crispata morphotype clarki.</title>
        <authorList>
            <person name="Eastman K.E."/>
            <person name="Pendleton A.L."/>
            <person name="Shaikh M.A."/>
            <person name="Suttiyut T."/>
            <person name="Ogas R."/>
            <person name="Tomko P."/>
            <person name="Gavelis G."/>
            <person name="Widhalm J.R."/>
            <person name="Wisecaver J.H."/>
        </authorList>
    </citation>
    <scope>NUCLEOTIDE SEQUENCE</scope>
    <source>
        <strain evidence="11">ECLA1</strain>
    </source>
</reference>
<keyword evidence="9" id="KW-0472">Membrane</keyword>
<organism evidence="11 12">
    <name type="scientific">Elysia crispata</name>
    <name type="common">lettuce slug</name>
    <dbReference type="NCBI Taxonomy" id="231223"/>
    <lineage>
        <taxon>Eukaryota</taxon>
        <taxon>Metazoa</taxon>
        <taxon>Spiralia</taxon>
        <taxon>Lophotrochozoa</taxon>
        <taxon>Mollusca</taxon>
        <taxon>Gastropoda</taxon>
        <taxon>Heterobranchia</taxon>
        <taxon>Euthyneura</taxon>
        <taxon>Panpulmonata</taxon>
        <taxon>Sacoglossa</taxon>
        <taxon>Placobranchoidea</taxon>
        <taxon>Plakobranchidae</taxon>
        <taxon>Elysia</taxon>
    </lineage>
</organism>
<name>A0AAE1AAP2_9GAST</name>
<evidence type="ECO:0000256" key="6">
    <source>
        <dbReference type="ARBA" id="ARBA00022792"/>
    </source>
</evidence>
<sequence length="210" mass="23433">MPHTRFSKNALIALRGTFYFSSKVTLKADYYAKKNEPEVYEVVLFLFGSKRILPLPEGRLSESVRNMLRQAVQRLLPAGQCLAQQAQRNFGVSAAAAQKGNLDPIQQLFVDKIREYRTKSTGGKLVDATPETETALRDSLANLERAYGAKGVDMTQFPTLNFTDPDLMWPGLTLEQKIKMYEAVDAAEEADAAQQAAAEEPPKYDPWEGL</sequence>
<dbReference type="Pfam" id="PF05511">
    <property type="entry name" value="ATP-synt_F6"/>
    <property type="match status" value="1"/>
</dbReference>
<evidence type="ECO:0000256" key="9">
    <source>
        <dbReference type="ARBA" id="ARBA00023136"/>
    </source>
</evidence>
<evidence type="ECO:0000256" key="5">
    <source>
        <dbReference type="ARBA" id="ARBA00022781"/>
    </source>
</evidence>
<feature type="compositionally biased region" description="Basic and acidic residues" evidence="10">
    <location>
        <begin position="200"/>
        <end position="210"/>
    </location>
</feature>
<evidence type="ECO:0000313" key="12">
    <source>
        <dbReference type="Proteomes" id="UP001283361"/>
    </source>
</evidence>
<dbReference type="GO" id="GO:0005743">
    <property type="term" value="C:mitochondrial inner membrane"/>
    <property type="evidence" value="ECO:0007669"/>
    <property type="project" value="UniProtKB-SubCell"/>
</dbReference>
<protein>
    <recommendedName>
        <fullName evidence="13">ATP synthase-coupling factor 6, mitochondrial</fullName>
    </recommendedName>
</protein>
<accession>A0AAE1AAP2</accession>
<dbReference type="PANTHER" id="PTHR12441:SF10">
    <property type="entry name" value="ATP SYNTHASE-COUPLING FACTOR 6, MITOCHONDRIAL"/>
    <property type="match status" value="1"/>
</dbReference>
<evidence type="ECO:0000256" key="10">
    <source>
        <dbReference type="SAM" id="MobiDB-lite"/>
    </source>
</evidence>
<keyword evidence="7" id="KW-0406">Ion transport</keyword>
<keyword evidence="3" id="KW-0813">Transport</keyword>
<dbReference type="FunFam" id="1.10.246.110:FF:000001">
    <property type="entry name" value="ATP synthase-coupling factor 6, mitochondrial"/>
    <property type="match status" value="1"/>
</dbReference>
<dbReference type="GO" id="GO:0015078">
    <property type="term" value="F:proton transmembrane transporter activity"/>
    <property type="evidence" value="ECO:0007669"/>
    <property type="project" value="InterPro"/>
</dbReference>
<dbReference type="EMBL" id="JAWDGP010002401">
    <property type="protein sequence ID" value="KAK3783536.1"/>
    <property type="molecule type" value="Genomic_DNA"/>
</dbReference>
<evidence type="ECO:0000256" key="2">
    <source>
        <dbReference type="ARBA" id="ARBA00007346"/>
    </source>
</evidence>
<evidence type="ECO:0000313" key="11">
    <source>
        <dbReference type="EMBL" id="KAK3783536.1"/>
    </source>
</evidence>
<dbReference type="AlphaFoldDB" id="A0AAE1AAP2"/>
<keyword evidence="8" id="KW-0496">Mitochondrion</keyword>
<comment type="similarity">
    <text evidence="2">Belongs to the eukaryotic ATPase subunit F6 family.</text>
</comment>
<gene>
    <name evidence="11" type="ORF">RRG08_011343</name>
</gene>
<comment type="caution">
    <text evidence="11">The sequence shown here is derived from an EMBL/GenBank/DDBJ whole genome shotgun (WGS) entry which is preliminary data.</text>
</comment>
<evidence type="ECO:0000256" key="3">
    <source>
        <dbReference type="ARBA" id="ARBA00022448"/>
    </source>
</evidence>
<evidence type="ECO:0000256" key="8">
    <source>
        <dbReference type="ARBA" id="ARBA00023128"/>
    </source>
</evidence>
<comment type="subcellular location">
    <subcellularLocation>
        <location evidence="1">Mitochondrion inner membrane</location>
    </subcellularLocation>
</comment>
<evidence type="ECO:0000256" key="4">
    <source>
        <dbReference type="ARBA" id="ARBA00022547"/>
    </source>
</evidence>
<dbReference type="PANTHER" id="PTHR12441">
    <property type="entry name" value="ATP SYNTHASE COUPLING FACTOR 6, MITOCHONDRIAL"/>
    <property type="match status" value="1"/>
</dbReference>
<evidence type="ECO:0000256" key="1">
    <source>
        <dbReference type="ARBA" id="ARBA00004273"/>
    </source>
</evidence>
<evidence type="ECO:0008006" key="13">
    <source>
        <dbReference type="Google" id="ProtNLM"/>
    </source>
</evidence>
<keyword evidence="5" id="KW-0375">Hydrogen ion transport</keyword>
<dbReference type="GO" id="GO:0045259">
    <property type="term" value="C:proton-transporting ATP synthase complex"/>
    <property type="evidence" value="ECO:0007669"/>
    <property type="project" value="UniProtKB-KW"/>
</dbReference>
<dbReference type="Gene3D" id="1.10.246.110">
    <property type="entry name" value="Mitochondrial ATP synthase-coupling factor 6"/>
    <property type="match status" value="1"/>
</dbReference>
<keyword evidence="6" id="KW-0999">Mitochondrion inner membrane</keyword>
<dbReference type="Proteomes" id="UP001283361">
    <property type="component" value="Unassembled WGS sequence"/>
</dbReference>
<keyword evidence="4" id="KW-0138">CF(0)</keyword>
<feature type="region of interest" description="Disordered" evidence="10">
    <location>
        <begin position="189"/>
        <end position="210"/>
    </location>
</feature>
<keyword evidence="12" id="KW-1185">Reference proteome</keyword>
<dbReference type="GO" id="GO:0015986">
    <property type="term" value="P:proton motive force-driven ATP synthesis"/>
    <property type="evidence" value="ECO:0007669"/>
    <property type="project" value="InterPro"/>
</dbReference>
<dbReference type="InterPro" id="IPR036204">
    <property type="entry name" value="ATP_synth_f6_sf_mt"/>
</dbReference>
<dbReference type="SUPFAM" id="SSF111357">
    <property type="entry name" value="Mitochondrial ATP synthase coupling factor 6"/>
    <property type="match status" value="1"/>
</dbReference>
<evidence type="ECO:0000256" key="7">
    <source>
        <dbReference type="ARBA" id="ARBA00023065"/>
    </source>
</evidence>
<proteinExistence type="inferred from homology"/>